<feature type="domain" description="FAD/NAD(P)-binding" evidence="9">
    <location>
        <begin position="8"/>
        <end position="343"/>
    </location>
</feature>
<dbReference type="EMBL" id="CP001821">
    <property type="protein sequence ID" value="ACZ30107.1"/>
    <property type="molecule type" value="Genomic_DNA"/>
</dbReference>
<feature type="binding site" evidence="5">
    <location>
        <begin position="153"/>
        <end position="155"/>
    </location>
    <ligand>
        <name>FAD</name>
        <dbReference type="ChEBI" id="CHEBI:57692"/>
    </ligand>
</feature>
<keyword evidence="4 5" id="KW-0520">NAD</keyword>
<dbReference type="eggNOG" id="COG1249">
    <property type="taxonomic scope" value="Bacteria"/>
</dbReference>
<dbReference type="RefSeq" id="WP_012877849.1">
    <property type="nucleotide sequence ID" value="NC_013530.1"/>
</dbReference>
<dbReference type="InterPro" id="IPR036188">
    <property type="entry name" value="FAD/NAD-bd_sf"/>
</dbReference>
<evidence type="ECO:0000313" key="11">
    <source>
        <dbReference type="Proteomes" id="UP000002255"/>
    </source>
</evidence>
<gene>
    <name evidence="10" type="ordered locus">Xcel_1076</name>
</gene>
<feature type="binding site" evidence="5">
    <location>
        <position position="117"/>
    </location>
    <ligand>
        <name>FAD</name>
        <dbReference type="ChEBI" id="CHEBI:57692"/>
    </ligand>
</feature>
<evidence type="ECO:0000256" key="2">
    <source>
        <dbReference type="ARBA" id="ARBA00022630"/>
    </source>
</evidence>
<dbReference type="AlphaFoldDB" id="D1BZF3"/>
<dbReference type="PRINTS" id="PR00411">
    <property type="entry name" value="PNDRDTASEI"/>
</dbReference>
<dbReference type="PANTHER" id="PTHR22912">
    <property type="entry name" value="DISULFIDE OXIDOREDUCTASE"/>
    <property type="match status" value="1"/>
</dbReference>
<dbReference type="HOGENOM" id="CLU_016755_1_3_11"/>
<dbReference type="InterPro" id="IPR001100">
    <property type="entry name" value="Pyr_nuc-diS_OxRdtase"/>
</dbReference>
<comment type="cofactor">
    <cofactor evidence="5">
        <name>FAD</name>
        <dbReference type="ChEBI" id="CHEBI:57692"/>
    </cofactor>
    <text evidence="5">Binds 1 FAD per subunit.</text>
</comment>
<protein>
    <submittedName>
        <fullName evidence="10">Pyridine nucleotide-disulphide oxidoreductase dimerization region</fullName>
    </submittedName>
</protein>
<dbReference type="Gene3D" id="3.50.50.60">
    <property type="entry name" value="FAD/NAD(P)-binding domain"/>
    <property type="match status" value="2"/>
</dbReference>
<feature type="region of interest" description="Disordered" evidence="7">
    <location>
        <begin position="359"/>
        <end position="387"/>
    </location>
</feature>
<evidence type="ECO:0000256" key="6">
    <source>
        <dbReference type="PIRSR" id="PIRSR000350-4"/>
    </source>
</evidence>
<comment type="similarity">
    <text evidence="1">Belongs to the class-I pyridine nucleotide-disulfide oxidoreductase family.</text>
</comment>
<feature type="binding site" evidence="5">
    <location>
        <position position="53"/>
    </location>
    <ligand>
        <name>FAD</name>
        <dbReference type="ChEBI" id="CHEBI:57692"/>
    </ligand>
</feature>
<dbReference type="InterPro" id="IPR016156">
    <property type="entry name" value="FAD/NAD-linked_Rdtase_dimer_sf"/>
</dbReference>
<evidence type="ECO:0000256" key="5">
    <source>
        <dbReference type="PIRSR" id="PIRSR000350-3"/>
    </source>
</evidence>
<dbReference type="GO" id="GO:0006103">
    <property type="term" value="P:2-oxoglutarate metabolic process"/>
    <property type="evidence" value="ECO:0007669"/>
    <property type="project" value="TreeGrafter"/>
</dbReference>
<dbReference type="PRINTS" id="PR00368">
    <property type="entry name" value="FADPNR"/>
</dbReference>
<dbReference type="PIRSF" id="PIRSF000350">
    <property type="entry name" value="Mercury_reductase_MerA"/>
    <property type="match status" value="1"/>
</dbReference>
<evidence type="ECO:0000256" key="3">
    <source>
        <dbReference type="ARBA" id="ARBA00022827"/>
    </source>
</evidence>
<feature type="disulfide bond" description="Redox-active" evidence="6">
    <location>
        <begin position="44"/>
        <end position="49"/>
    </location>
</feature>
<keyword evidence="11" id="KW-1185">Reference proteome</keyword>
<dbReference type="Pfam" id="PF02852">
    <property type="entry name" value="Pyr_redox_dim"/>
    <property type="match status" value="1"/>
</dbReference>
<keyword evidence="2" id="KW-0285">Flavoprotein</keyword>
<proteinExistence type="inferred from homology"/>
<dbReference type="OrthoDB" id="9800167at2"/>
<dbReference type="STRING" id="446471.Xcel_1076"/>
<dbReference type="InterPro" id="IPR050151">
    <property type="entry name" value="Class-I_Pyr_Nuc-Dis_Oxidored"/>
</dbReference>
<dbReference type="SUPFAM" id="SSF51905">
    <property type="entry name" value="FAD/NAD(P)-binding domain"/>
    <property type="match status" value="1"/>
</dbReference>
<dbReference type="InterPro" id="IPR023753">
    <property type="entry name" value="FAD/NAD-binding_dom"/>
</dbReference>
<dbReference type="Pfam" id="PF07992">
    <property type="entry name" value="Pyr_redox_2"/>
    <property type="match status" value="1"/>
</dbReference>
<feature type="binding site" evidence="5">
    <location>
        <begin position="190"/>
        <end position="197"/>
    </location>
    <ligand>
        <name>NAD(+)</name>
        <dbReference type="ChEBI" id="CHEBI:57540"/>
    </ligand>
</feature>
<sequence>MEATSDVDVVVIGGGPVGENAADRAARTGLSVALVEAELVGGECSYWACLPSKTLLRPGAALAAAAAVPGLADQVEGMSVDTGAVLAWRDRTTHGWDDSGQVEWLDSVGITLVRGHGRLAGERLVEVEPPDDPSREQSGPRTLRARHAVVLATGSVPVLPDVPGLAAADPWSSREATGADAVPESLVIVGGGVVGTEMATAYADLGARVTLLARGGLLSGAEPFAGQAVEAELRRLGVDVRLGVAARSVERRAADGPVTVHHGAAAGDAGADASVTAAQLLVATGRVPRTADLGVESVGLDPGRPLTVDDTMAVVGLRDRSATPWLYACGDVAGRSHTTHQGKYQARVAGDVIAARFGDPAREGAPTHGDAPPDPARDPRPWSRYTASADGAAAPQVAFTRPQVAWVGLTEKAARKQGLSVRSVRQSLGDLAGATVTAPEYHGTAQLVIDTHRRVVVGATFVGPEAGELLHAATIAVVGQVPLDRLWHAVPAYPTLSEVWLRFLEAYGW</sequence>
<dbReference type="GO" id="GO:0050660">
    <property type="term" value="F:flavin adenine dinucleotide binding"/>
    <property type="evidence" value="ECO:0007669"/>
    <property type="project" value="TreeGrafter"/>
</dbReference>
<dbReference type="PANTHER" id="PTHR22912:SF151">
    <property type="entry name" value="DIHYDROLIPOYL DEHYDROGENASE, MITOCHONDRIAL"/>
    <property type="match status" value="1"/>
</dbReference>
<dbReference type="Gene3D" id="3.30.390.30">
    <property type="match status" value="1"/>
</dbReference>
<dbReference type="GO" id="GO:0004148">
    <property type="term" value="F:dihydrolipoyl dehydrogenase (NADH) activity"/>
    <property type="evidence" value="ECO:0007669"/>
    <property type="project" value="TreeGrafter"/>
</dbReference>
<evidence type="ECO:0000256" key="7">
    <source>
        <dbReference type="SAM" id="MobiDB-lite"/>
    </source>
</evidence>
<dbReference type="InterPro" id="IPR004099">
    <property type="entry name" value="Pyr_nucl-diS_OxRdtase_dimer"/>
</dbReference>
<evidence type="ECO:0000259" key="9">
    <source>
        <dbReference type="Pfam" id="PF07992"/>
    </source>
</evidence>
<feature type="binding site" evidence="5">
    <location>
        <position position="285"/>
    </location>
    <ligand>
        <name>NAD(+)</name>
        <dbReference type="ChEBI" id="CHEBI:57540"/>
    </ligand>
</feature>
<name>D1BZF3_XYLCX</name>
<accession>D1BZF3</accession>
<evidence type="ECO:0000256" key="4">
    <source>
        <dbReference type="ARBA" id="ARBA00023027"/>
    </source>
</evidence>
<feature type="domain" description="Pyridine nucleotide-disulphide oxidoreductase dimerisation" evidence="8">
    <location>
        <begin position="395"/>
        <end position="500"/>
    </location>
</feature>
<reference evidence="10 11" key="2">
    <citation type="journal article" date="2010" name="Stand. Genomic Sci.">
        <title>Complete genome sequence of Xylanimonas cellulosilytica type strain (XIL07).</title>
        <authorList>
            <person name="Foster B."/>
            <person name="Pukall R."/>
            <person name="Abt B."/>
            <person name="Nolan M."/>
            <person name="Glavina Del Rio T."/>
            <person name="Chen F."/>
            <person name="Lucas S."/>
            <person name="Tice H."/>
            <person name="Pitluck S."/>
            <person name="Cheng J.-F."/>
            <person name="Chertkov O."/>
            <person name="Brettin T."/>
            <person name="Han C."/>
            <person name="Detter J.C."/>
            <person name="Bruce D."/>
            <person name="Goodwin L."/>
            <person name="Ivanova N."/>
            <person name="Mavromatis K."/>
            <person name="Pati A."/>
            <person name="Mikhailova N."/>
            <person name="Chen A."/>
            <person name="Palaniappan K."/>
            <person name="Land M."/>
            <person name="Hauser L."/>
            <person name="Chang Y.-J."/>
            <person name="Jeffries C.D."/>
            <person name="Chain P."/>
            <person name="Rohde M."/>
            <person name="Goeker M."/>
            <person name="Bristow J."/>
            <person name="Eisen J.A."/>
            <person name="Markowitz V."/>
            <person name="Hugenholtz P."/>
            <person name="Kyrpides N.C."/>
            <person name="Klenk H.-P."/>
            <person name="Lapidus A."/>
        </authorList>
    </citation>
    <scope>NUCLEOTIDE SEQUENCE [LARGE SCALE GENOMIC DNA]</scope>
    <source>
        <strain evidence="11">DSM 15894 / CECT 5975 / LMG 20990 / XIL07</strain>
    </source>
</reference>
<dbReference type="SUPFAM" id="SSF55424">
    <property type="entry name" value="FAD/NAD-linked reductases, dimerisation (C-terminal) domain"/>
    <property type="match status" value="1"/>
</dbReference>
<dbReference type="Proteomes" id="UP000002255">
    <property type="component" value="Chromosome"/>
</dbReference>
<dbReference type="KEGG" id="xce:Xcel_1076"/>
<evidence type="ECO:0000259" key="8">
    <source>
        <dbReference type="Pfam" id="PF02852"/>
    </source>
</evidence>
<keyword evidence="3 5" id="KW-0274">FAD</keyword>
<keyword evidence="5" id="KW-0547">Nucleotide-binding</keyword>
<evidence type="ECO:0000313" key="10">
    <source>
        <dbReference type="EMBL" id="ACZ30107.1"/>
    </source>
</evidence>
<reference evidence="11" key="1">
    <citation type="submission" date="2009-11" db="EMBL/GenBank/DDBJ databases">
        <title>The complete chromosome of Xylanimonas cellulosilytica DSM 15894.</title>
        <authorList>
            <consortium name="US DOE Joint Genome Institute (JGI-PGF)"/>
            <person name="Lucas S."/>
            <person name="Copeland A."/>
            <person name="Lapidus A."/>
            <person name="Glavina del Rio T."/>
            <person name="Dalin E."/>
            <person name="Tice H."/>
            <person name="Bruce D."/>
            <person name="Goodwin L."/>
            <person name="Pitluck S."/>
            <person name="Kyrpides N."/>
            <person name="Mavromatis K."/>
            <person name="Ivanova N."/>
            <person name="Mikhailova N."/>
            <person name="Foster B."/>
            <person name="Clum A."/>
            <person name="Brettin T."/>
            <person name="Detter J.C."/>
            <person name="Han C."/>
            <person name="Larimer F."/>
            <person name="Land M."/>
            <person name="Hauser L."/>
            <person name="Markowitz V."/>
            <person name="Cheng J.F."/>
            <person name="Hugenholtz P."/>
            <person name="Woyke T."/>
            <person name="Wu D."/>
            <person name="Gehrich-Schroeter G."/>
            <person name="Schneider S."/>
            <person name="Pukall S.R."/>
            <person name="Klenk H.P."/>
            <person name="Eisen J.A."/>
        </authorList>
    </citation>
    <scope>NUCLEOTIDE SEQUENCE [LARGE SCALE GENOMIC DNA]</scope>
    <source>
        <strain evidence="11">DSM 15894 / CECT 5975 / LMG 20990 / XIL07</strain>
    </source>
</reference>
<feature type="binding site" evidence="5">
    <location>
        <position position="331"/>
    </location>
    <ligand>
        <name>FAD</name>
        <dbReference type="ChEBI" id="CHEBI:57692"/>
    </ligand>
</feature>
<organism evidence="10 11">
    <name type="scientific">Xylanimonas cellulosilytica (strain DSM 15894 / JCM 12276 / CECT 5975 / KCTC 9989 / LMG 20990 / NBRC 107835 / XIL07)</name>
    <dbReference type="NCBI Taxonomy" id="446471"/>
    <lineage>
        <taxon>Bacteria</taxon>
        <taxon>Bacillati</taxon>
        <taxon>Actinomycetota</taxon>
        <taxon>Actinomycetes</taxon>
        <taxon>Micrococcales</taxon>
        <taxon>Promicromonosporaceae</taxon>
        <taxon>Xylanimonas</taxon>
    </lineage>
</organism>
<evidence type="ECO:0000256" key="1">
    <source>
        <dbReference type="ARBA" id="ARBA00007532"/>
    </source>
</evidence>